<dbReference type="AlphaFoldDB" id="F2CYI3"/>
<evidence type="ECO:0000313" key="1">
    <source>
        <dbReference type="EMBL" id="BAJ87904.1"/>
    </source>
</evidence>
<proteinExistence type="evidence at transcript level"/>
<accession>F2CYI3</accession>
<reference evidence="1" key="1">
    <citation type="journal article" date="2011" name="Plant Physiol.">
        <title>Comprehensive sequence analysis of 24,783 barley full-length cDNAs derived from 12 clone libraries.</title>
        <authorList>
            <person name="Matsumoto T."/>
            <person name="Tanaka T."/>
            <person name="Sakai H."/>
            <person name="Amano N."/>
            <person name="Kanamori H."/>
            <person name="Kurita K."/>
            <person name="Kikuta A."/>
            <person name="Kamiya K."/>
            <person name="Yamamoto M."/>
            <person name="Ikawa H."/>
            <person name="Fujii N."/>
            <person name="Hori K."/>
            <person name="Itoh T."/>
            <person name="Sato K."/>
        </authorList>
    </citation>
    <scope>NUCLEOTIDE SEQUENCE</scope>
    <source>
        <tissue evidence="1">Shoot</tissue>
    </source>
</reference>
<dbReference type="EMBL" id="AK356688">
    <property type="protein sequence ID" value="BAJ87904.1"/>
    <property type="molecule type" value="mRNA"/>
</dbReference>
<protein>
    <submittedName>
        <fullName evidence="1">Predicted protein</fullName>
    </submittedName>
</protein>
<organism evidence="1">
    <name type="scientific">Hordeum vulgare subsp. vulgare</name>
    <name type="common">Domesticated barley</name>
    <dbReference type="NCBI Taxonomy" id="112509"/>
    <lineage>
        <taxon>Eukaryota</taxon>
        <taxon>Viridiplantae</taxon>
        <taxon>Streptophyta</taxon>
        <taxon>Embryophyta</taxon>
        <taxon>Tracheophyta</taxon>
        <taxon>Spermatophyta</taxon>
        <taxon>Magnoliopsida</taxon>
        <taxon>Liliopsida</taxon>
        <taxon>Poales</taxon>
        <taxon>Poaceae</taxon>
        <taxon>BOP clade</taxon>
        <taxon>Pooideae</taxon>
        <taxon>Triticodae</taxon>
        <taxon>Triticeae</taxon>
        <taxon>Hordeinae</taxon>
        <taxon>Hordeum</taxon>
    </lineage>
</organism>
<sequence length="57" mass="6299">MSLFITREKLSIPIAPHNVGTRGSLFVWFFSILLKAQNLQVALAAWLDARKAADTNG</sequence>
<name>F2CYI3_HORVV</name>